<evidence type="ECO:0000256" key="4">
    <source>
        <dbReference type="ARBA" id="ARBA00022679"/>
    </source>
</evidence>
<feature type="domain" description="ANTAR" evidence="7">
    <location>
        <begin position="150"/>
        <end position="212"/>
    </location>
</feature>
<comment type="caution">
    <text evidence="8">The sequence shown here is derived from an EMBL/GenBank/DDBJ whole genome shotgun (WGS) entry which is preliminary data.</text>
</comment>
<dbReference type="InterPro" id="IPR035965">
    <property type="entry name" value="PAS-like_dom_sf"/>
</dbReference>
<evidence type="ECO:0000256" key="6">
    <source>
        <dbReference type="SAM" id="MobiDB-lite"/>
    </source>
</evidence>
<dbReference type="InterPro" id="IPR013655">
    <property type="entry name" value="PAS_fold_3"/>
</dbReference>
<keyword evidence="3" id="KW-0597">Phosphoprotein</keyword>
<proteinExistence type="predicted"/>
<dbReference type="Gene3D" id="3.30.450.20">
    <property type="entry name" value="PAS domain"/>
    <property type="match status" value="1"/>
</dbReference>
<dbReference type="Gene3D" id="1.10.10.10">
    <property type="entry name" value="Winged helix-like DNA-binding domain superfamily/Winged helix DNA-binding domain"/>
    <property type="match status" value="1"/>
</dbReference>
<dbReference type="Pfam" id="PF08447">
    <property type="entry name" value="PAS_3"/>
    <property type="match status" value="1"/>
</dbReference>
<dbReference type="PANTHER" id="PTHR43304:SF1">
    <property type="entry name" value="PAC DOMAIN-CONTAINING PROTEIN"/>
    <property type="match status" value="1"/>
</dbReference>
<dbReference type="PROSITE" id="PS50921">
    <property type="entry name" value="ANTAR"/>
    <property type="match status" value="1"/>
</dbReference>
<accession>A0ABV9HLD0</accession>
<evidence type="ECO:0000313" key="8">
    <source>
        <dbReference type="EMBL" id="MFC4631049.1"/>
    </source>
</evidence>
<dbReference type="SUPFAM" id="SSF55785">
    <property type="entry name" value="PYP-like sensor domain (PAS domain)"/>
    <property type="match status" value="1"/>
</dbReference>
<dbReference type="EMBL" id="JBHSFI010000008">
    <property type="protein sequence ID" value="MFC4631049.1"/>
    <property type="molecule type" value="Genomic_DNA"/>
</dbReference>
<protein>
    <recommendedName>
        <fullName evidence="2">histidine kinase</fullName>
        <ecNumber evidence="2">2.7.13.3</ecNumber>
    </recommendedName>
</protein>
<name>A0ABV9HLD0_9MICO</name>
<dbReference type="EC" id="2.7.13.3" evidence="2"/>
<feature type="region of interest" description="Disordered" evidence="6">
    <location>
        <begin position="1"/>
        <end position="22"/>
    </location>
</feature>
<keyword evidence="4" id="KW-0808">Transferase</keyword>
<evidence type="ECO:0000256" key="2">
    <source>
        <dbReference type="ARBA" id="ARBA00012438"/>
    </source>
</evidence>
<gene>
    <name evidence="8" type="ORF">ACFO6V_22565</name>
</gene>
<reference evidence="9" key="1">
    <citation type="journal article" date="2019" name="Int. J. Syst. Evol. Microbiol.">
        <title>The Global Catalogue of Microorganisms (GCM) 10K type strain sequencing project: providing services to taxonomists for standard genome sequencing and annotation.</title>
        <authorList>
            <consortium name="The Broad Institute Genomics Platform"/>
            <consortium name="The Broad Institute Genome Sequencing Center for Infectious Disease"/>
            <person name="Wu L."/>
            <person name="Ma J."/>
        </authorList>
    </citation>
    <scope>NUCLEOTIDE SEQUENCE [LARGE SCALE GENOMIC DNA]</scope>
    <source>
        <strain evidence="9">CCUG 42722</strain>
    </source>
</reference>
<dbReference type="Pfam" id="PF03861">
    <property type="entry name" value="ANTAR"/>
    <property type="match status" value="1"/>
</dbReference>
<evidence type="ECO:0000256" key="1">
    <source>
        <dbReference type="ARBA" id="ARBA00000085"/>
    </source>
</evidence>
<dbReference type="RefSeq" id="WP_377139720.1">
    <property type="nucleotide sequence ID" value="NZ_JBHSFI010000008.1"/>
</dbReference>
<evidence type="ECO:0000256" key="5">
    <source>
        <dbReference type="ARBA" id="ARBA00022777"/>
    </source>
</evidence>
<dbReference type="SMART" id="SM01012">
    <property type="entry name" value="ANTAR"/>
    <property type="match status" value="1"/>
</dbReference>
<organism evidence="8 9">
    <name type="scientific">Promicromonospora alba</name>
    <dbReference type="NCBI Taxonomy" id="1616110"/>
    <lineage>
        <taxon>Bacteria</taxon>
        <taxon>Bacillati</taxon>
        <taxon>Actinomycetota</taxon>
        <taxon>Actinomycetes</taxon>
        <taxon>Micrococcales</taxon>
        <taxon>Promicromonosporaceae</taxon>
        <taxon>Promicromonospora</taxon>
    </lineage>
</organism>
<comment type="catalytic activity">
    <reaction evidence="1">
        <text>ATP + protein L-histidine = ADP + protein N-phospho-L-histidine.</text>
        <dbReference type="EC" id="2.7.13.3"/>
    </reaction>
</comment>
<feature type="region of interest" description="Disordered" evidence="6">
    <location>
        <begin position="241"/>
        <end position="267"/>
    </location>
</feature>
<evidence type="ECO:0000256" key="3">
    <source>
        <dbReference type="ARBA" id="ARBA00022553"/>
    </source>
</evidence>
<dbReference type="InterPro" id="IPR036388">
    <property type="entry name" value="WH-like_DNA-bd_sf"/>
</dbReference>
<keyword evidence="9" id="KW-1185">Reference proteome</keyword>
<evidence type="ECO:0000313" key="9">
    <source>
        <dbReference type="Proteomes" id="UP001596011"/>
    </source>
</evidence>
<sequence>MPPSLQPRLSIVDGAGGDTAEPSPSFSVGDLAHALGLGTNLLVGSYRVDIMSGTWWWSDEVYTMHGWKRHEVQPGLEALRSRKHPDDRARVVRAAAEALRTGRPFACAHRIVDRKGRTRSVVVIGQGRRSGPDRSPELVGYVIDVTPAQKEALARKSEAVVTRAFVSQAVIEQAKGVIMAVRRVSEVTAGHLLHEAAGRVDVPLRLAADQVMARLRVDGERAVGERRGITQEALTRALDGVEPVGRPRGHDPLLTRRPRKVPAGTSG</sequence>
<keyword evidence="5" id="KW-0418">Kinase</keyword>
<dbReference type="InterPro" id="IPR052162">
    <property type="entry name" value="Sensor_kinase/Photoreceptor"/>
</dbReference>
<evidence type="ECO:0000259" key="7">
    <source>
        <dbReference type="PROSITE" id="PS50921"/>
    </source>
</evidence>
<dbReference type="Proteomes" id="UP001596011">
    <property type="component" value="Unassembled WGS sequence"/>
</dbReference>
<dbReference type="InterPro" id="IPR005561">
    <property type="entry name" value="ANTAR"/>
</dbReference>
<dbReference type="PANTHER" id="PTHR43304">
    <property type="entry name" value="PHYTOCHROME-LIKE PROTEIN CPH1"/>
    <property type="match status" value="1"/>
</dbReference>